<keyword evidence="2" id="KW-1185">Reference proteome</keyword>
<proteinExistence type="predicted"/>
<dbReference type="EMBL" id="VSRR010059212">
    <property type="protein sequence ID" value="MPC82242.1"/>
    <property type="molecule type" value="Genomic_DNA"/>
</dbReference>
<accession>A0A5B7IEC6</accession>
<gene>
    <name evidence="1" type="ORF">E2C01_076895</name>
</gene>
<dbReference type="Proteomes" id="UP000324222">
    <property type="component" value="Unassembled WGS sequence"/>
</dbReference>
<comment type="caution">
    <text evidence="1">The sequence shown here is derived from an EMBL/GenBank/DDBJ whole genome shotgun (WGS) entry which is preliminary data.</text>
</comment>
<evidence type="ECO:0000313" key="1">
    <source>
        <dbReference type="EMBL" id="MPC82242.1"/>
    </source>
</evidence>
<evidence type="ECO:0000313" key="2">
    <source>
        <dbReference type="Proteomes" id="UP000324222"/>
    </source>
</evidence>
<dbReference type="AlphaFoldDB" id="A0A5B7IEC6"/>
<organism evidence="1 2">
    <name type="scientific">Portunus trituberculatus</name>
    <name type="common">Swimming crab</name>
    <name type="synonym">Neptunus trituberculatus</name>
    <dbReference type="NCBI Taxonomy" id="210409"/>
    <lineage>
        <taxon>Eukaryota</taxon>
        <taxon>Metazoa</taxon>
        <taxon>Ecdysozoa</taxon>
        <taxon>Arthropoda</taxon>
        <taxon>Crustacea</taxon>
        <taxon>Multicrustacea</taxon>
        <taxon>Malacostraca</taxon>
        <taxon>Eumalacostraca</taxon>
        <taxon>Eucarida</taxon>
        <taxon>Decapoda</taxon>
        <taxon>Pleocyemata</taxon>
        <taxon>Brachyura</taxon>
        <taxon>Eubrachyura</taxon>
        <taxon>Portunoidea</taxon>
        <taxon>Portunidae</taxon>
        <taxon>Portuninae</taxon>
        <taxon>Portunus</taxon>
    </lineage>
</organism>
<name>A0A5B7IEC6_PORTR</name>
<sequence length="18" mass="1975">MVASPSTITIHLPPARHF</sequence>
<protein>
    <submittedName>
        <fullName evidence="1">Uncharacterized protein</fullName>
    </submittedName>
</protein>
<reference evidence="1 2" key="1">
    <citation type="submission" date="2019-05" db="EMBL/GenBank/DDBJ databases">
        <title>Another draft genome of Portunus trituberculatus and its Hox gene families provides insights of decapod evolution.</title>
        <authorList>
            <person name="Jeong J.-H."/>
            <person name="Song I."/>
            <person name="Kim S."/>
            <person name="Choi T."/>
            <person name="Kim D."/>
            <person name="Ryu S."/>
            <person name="Kim W."/>
        </authorList>
    </citation>
    <scope>NUCLEOTIDE SEQUENCE [LARGE SCALE GENOMIC DNA]</scope>
    <source>
        <tissue evidence="1">Muscle</tissue>
    </source>
</reference>